<keyword evidence="2 5" id="KW-0479">Metal-binding</keyword>
<comment type="similarity">
    <text evidence="1">Belongs to the PPR family. PCMP-H subfamily.</text>
</comment>
<dbReference type="AlphaFoldDB" id="A0A103Y568"/>
<dbReference type="Pfam" id="PF13041">
    <property type="entry name" value="PPR_2"/>
    <property type="match status" value="3"/>
</dbReference>
<dbReference type="Gramene" id="KVI02741">
    <property type="protein sequence ID" value="KVI02741"/>
    <property type="gene ID" value="Ccrd_018966"/>
</dbReference>
<evidence type="ECO:0000256" key="2">
    <source>
        <dbReference type="ARBA" id="ARBA00022723"/>
    </source>
</evidence>
<feature type="repeat" description="PPR" evidence="6">
    <location>
        <begin position="307"/>
        <end position="342"/>
    </location>
</feature>
<dbReference type="FunFam" id="1.25.40.10:FF:000031">
    <property type="entry name" value="Pentatricopeptide repeat-containing protein mitochondrial"/>
    <property type="match status" value="1"/>
</dbReference>
<dbReference type="PROSITE" id="PS51375">
    <property type="entry name" value="PPR"/>
    <property type="match status" value="5"/>
</dbReference>
<dbReference type="SUPFAM" id="SSF52540">
    <property type="entry name" value="P-loop containing nucleoside triphosphate hydrolases"/>
    <property type="match status" value="1"/>
</dbReference>
<evidence type="ECO:0000256" key="1">
    <source>
        <dbReference type="ARBA" id="ARBA00006643"/>
    </source>
</evidence>
<name>A0A103Y568_CYNCS</name>
<dbReference type="FunFam" id="1.25.40.10:FF:000442">
    <property type="entry name" value="Pentatricopeptide repeat-containing protein At3g49710"/>
    <property type="match status" value="1"/>
</dbReference>
<evidence type="ECO:0000256" key="3">
    <source>
        <dbReference type="ARBA" id="ARBA00022737"/>
    </source>
</evidence>
<dbReference type="NCBIfam" id="TIGR00756">
    <property type="entry name" value="PPR"/>
    <property type="match status" value="5"/>
</dbReference>
<dbReference type="EMBL" id="LEKV01002641">
    <property type="protein sequence ID" value="KVI02741.1"/>
    <property type="molecule type" value="Genomic_DNA"/>
</dbReference>
<keyword evidence="4 5" id="KW-0408">Iron</keyword>
<sequence>MNQISSWPSQHFTHLLKTCISRRDLLIGKSLHTLYIKALIPASTYHSNHFILLYSKCRRLSSARNAFDVIPHPNVFSFNTIVSAYAKESQPLIAHQLFDQIPQPDLVSYNTLISAYADRGEARPALHLFMDMRKLGFDMDGFTFSAAVTAACKDIGLIGQLHKLAISGGFNAYTSVNNSLITYYSKNGHLNEAKWIFNDMGSNKDEVTWNSMIVACSQHREGLRALELYREMVHMELRIDMFTLASVLTAFTCLEYLHGGLLFHGQLIKKGFHQNAHVGSGLIDLYAKCNGDMSDCKKVFEEIIGPDLVLWNTMVSGYSQNHDLSEEALYCFRQMQREGYRPDDCTFVCVISASSNLSSPTQGKQIHCLALKSDIPSNKISVNNSLIAMYSKCGNLQDARRLFDLMPEHNTVTLNSLIAGYAYHGFQVEALHLFEHMVEANIAPTSITFVSILSACAHTGKVEEGRKYFSLMTDKYGIEPEEEHFSCMIDLFGRAGKLEEAERLIETMPFNPGTVGWGALLGACKTHGNLELAVKAAKQCLLLEPSNAAPYVMLAHMYGKADKWEEVAMIRKSMRNSGVKKNPGCSWIEINKKVHVFVAEDSSHPMLKEITKSWEELLKKMKQVGYVPDVKWAAVRDHGIGKDEKETSLGRHSEKLAIVFGLLSTKDGEPLFVVKNLRICGDCHNAIKIISGLTGREITMFRAAYQIRASFRYVAQTLSGKTNLSSTSVIPSLFTNLQARHKHEEADADEFNKDPGGPPRLFVVQPRFRPDAILKIKLDEALNLANSLEEQRDGYYDTDFAKKELPPHLVVQNPAYRITRAGIICFLILFALDDADTFFGPGTVDNIKCHLNAEDSKGGVDAIFVNGTLTGIQQRNLEVSHACFHCKQPSYLLLLKKVLYHILAAELAALMYKRSRLVRVRGSDGRFTFGAPGEAEVVSARGRGSGGRGFISGAGETELQLQRRRMFATVDTKVRNVILPSGDTVGFISDLPVQLVDAFHATLEEVAEADLLVHVLDSSAPNRDEQKESVLQVLQQIGIDLEHDETAINEQIEEDVDDNLDDWLSPGDGEVKWDDATSSFVGWKVSEPDRTKPNELRVSHLEVGSMDQPKDINEPSVSHLEVRSRDHPKDVWNCKSDPKYEPDVKTSAITRVGLQELLDLIDDKLKTEEVLERNVFERKWRPPRDHDTGVVVG</sequence>
<dbReference type="GO" id="GO:0008270">
    <property type="term" value="F:zinc ion binding"/>
    <property type="evidence" value="ECO:0007669"/>
    <property type="project" value="InterPro"/>
</dbReference>
<dbReference type="InterPro" id="IPR032867">
    <property type="entry name" value="DYW_dom"/>
</dbReference>
<protein>
    <submittedName>
        <fullName evidence="9">Cytochrome c domain-containing protein</fullName>
    </submittedName>
</protein>
<dbReference type="FunFam" id="1.25.40.10:FF:000351">
    <property type="entry name" value="Pentatricopeptide repeat-containing protein"/>
    <property type="match status" value="1"/>
</dbReference>
<keyword evidence="3" id="KW-0677">Repeat</keyword>
<dbReference type="GO" id="GO:0005525">
    <property type="term" value="F:GTP binding"/>
    <property type="evidence" value="ECO:0007669"/>
    <property type="project" value="InterPro"/>
</dbReference>
<dbReference type="InterPro" id="IPR027417">
    <property type="entry name" value="P-loop_NTPase"/>
</dbReference>
<dbReference type="Proteomes" id="UP000243975">
    <property type="component" value="Unassembled WGS sequence"/>
</dbReference>
<dbReference type="Pfam" id="PF01535">
    <property type="entry name" value="PPR"/>
    <property type="match status" value="4"/>
</dbReference>
<dbReference type="SUPFAM" id="SSF48452">
    <property type="entry name" value="TPR-like"/>
    <property type="match status" value="1"/>
</dbReference>
<keyword evidence="5" id="KW-0349">Heme</keyword>
<dbReference type="Gene3D" id="1.25.40.10">
    <property type="entry name" value="Tetratricopeptide repeat domain"/>
    <property type="match status" value="4"/>
</dbReference>
<feature type="repeat" description="PPR" evidence="6">
    <location>
        <begin position="445"/>
        <end position="480"/>
    </location>
</feature>
<dbReference type="GO" id="GO:0003723">
    <property type="term" value="F:RNA binding"/>
    <property type="evidence" value="ECO:0007669"/>
    <property type="project" value="InterPro"/>
</dbReference>
<evidence type="ECO:0000259" key="7">
    <source>
        <dbReference type="PROSITE" id="PS51007"/>
    </source>
</evidence>
<dbReference type="Pfam" id="PF20431">
    <property type="entry name" value="E_motif"/>
    <property type="match status" value="1"/>
</dbReference>
<dbReference type="PROSITE" id="PS51007">
    <property type="entry name" value="CYTC"/>
    <property type="match status" value="1"/>
</dbReference>
<dbReference type="GO" id="GO:0009451">
    <property type="term" value="P:RNA modification"/>
    <property type="evidence" value="ECO:0007669"/>
    <property type="project" value="InterPro"/>
</dbReference>
<feature type="repeat" description="PPR" evidence="6">
    <location>
        <begin position="105"/>
        <end position="139"/>
    </location>
</feature>
<keyword evidence="10" id="KW-1185">Reference proteome</keyword>
<feature type="repeat" description="PPR" evidence="6">
    <location>
        <begin position="205"/>
        <end position="239"/>
    </location>
</feature>
<dbReference type="GO" id="GO:0009055">
    <property type="term" value="F:electron transfer activity"/>
    <property type="evidence" value="ECO:0007669"/>
    <property type="project" value="InterPro"/>
</dbReference>
<evidence type="ECO:0000259" key="8">
    <source>
        <dbReference type="PROSITE" id="PS51705"/>
    </source>
</evidence>
<evidence type="ECO:0000256" key="5">
    <source>
        <dbReference type="PROSITE-ProRule" id="PRU00433"/>
    </source>
</evidence>
<dbReference type="InterPro" id="IPR011990">
    <property type="entry name" value="TPR-like_helical_dom_sf"/>
</dbReference>
<proteinExistence type="inferred from homology"/>
<dbReference type="PROSITE" id="PS51705">
    <property type="entry name" value="G_HFLX"/>
    <property type="match status" value="1"/>
</dbReference>
<dbReference type="PANTHER" id="PTHR47926">
    <property type="entry name" value="PENTATRICOPEPTIDE REPEAT-CONTAINING PROTEIN"/>
    <property type="match status" value="1"/>
</dbReference>
<feature type="domain" description="Hflx-type G" evidence="8">
    <location>
        <begin position="983"/>
        <end position="1044"/>
    </location>
</feature>
<dbReference type="InterPro" id="IPR030394">
    <property type="entry name" value="G_HFLX_dom"/>
</dbReference>
<dbReference type="STRING" id="59895.A0A103Y568"/>
<dbReference type="GO" id="GO:0020037">
    <property type="term" value="F:heme binding"/>
    <property type="evidence" value="ECO:0007669"/>
    <property type="project" value="InterPro"/>
</dbReference>
<dbReference type="FunFam" id="1.25.40.10:FF:000366">
    <property type="entry name" value="Pentatricopeptide (PPR) repeat-containing protein"/>
    <property type="match status" value="1"/>
</dbReference>
<accession>A0A103Y568</accession>
<dbReference type="Gene3D" id="3.40.50.300">
    <property type="entry name" value="P-loop containing nucleotide triphosphate hydrolases"/>
    <property type="match status" value="1"/>
</dbReference>
<evidence type="ECO:0000256" key="6">
    <source>
        <dbReference type="PROSITE-ProRule" id="PRU00708"/>
    </source>
</evidence>
<dbReference type="InterPro" id="IPR009056">
    <property type="entry name" value="Cyt_c-like_dom"/>
</dbReference>
<evidence type="ECO:0000313" key="10">
    <source>
        <dbReference type="Proteomes" id="UP000243975"/>
    </source>
</evidence>
<feature type="domain" description="Cytochrome c" evidence="7">
    <location>
        <begin position="663"/>
        <end position="792"/>
    </location>
</feature>
<dbReference type="Pfam" id="PF14432">
    <property type="entry name" value="DYW_deaminase"/>
    <property type="match status" value="1"/>
</dbReference>
<evidence type="ECO:0000256" key="4">
    <source>
        <dbReference type="ARBA" id="ARBA00023004"/>
    </source>
</evidence>
<gene>
    <name evidence="9" type="ORF">Ccrd_018966</name>
</gene>
<evidence type="ECO:0000313" key="9">
    <source>
        <dbReference type="EMBL" id="KVI02741.1"/>
    </source>
</evidence>
<dbReference type="PANTHER" id="PTHR47926:SF505">
    <property type="entry name" value="PENTATRICOPEPTIDE REPEAT (PPR) SUPERFAMILY PROTEIN"/>
    <property type="match status" value="1"/>
</dbReference>
<feature type="repeat" description="PPR" evidence="6">
    <location>
        <begin position="410"/>
        <end position="444"/>
    </location>
</feature>
<reference evidence="9 10" key="1">
    <citation type="journal article" date="2016" name="Sci. Rep.">
        <title>The genome sequence of the outbreeding globe artichoke constructed de novo incorporating a phase-aware low-pass sequencing strategy of F1 progeny.</title>
        <authorList>
            <person name="Scaglione D."/>
            <person name="Reyes-Chin-Wo S."/>
            <person name="Acquadro A."/>
            <person name="Froenicke L."/>
            <person name="Portis E."/>
            <person name="Beitel C."/>
            <person name="Tirone M."/>
            <person name="Mauro R."/>
            <person name="Lo Monaco A."/>
            <person name="Mauromicale G."/>
            <person name="Faccioli P."/>
            <person name="Cattivelli L."/>
            <person name="Rieseberg L."/>
            <person name="Michelmore R."/>
            <person name="Lanteri S."/>
        </authorList>
    </citation>
    <scope>NUCLEOTIDE SEQUENCE [LARGE SCALE GENOMIC DNA]</scope>
    <source>
        <strain evidence="9">2C</strain>
    </source>
</reference>
<comment type="caution">
    <text evidence="9">The sequence shown here is derived from an EMBL/GenBank/DDBJ whole genome shotgun (WGS) entry which is preliminary data.</text>
</comment>
<dbReference type="InterPro" id="IPR046848">
    <property type="entry name" value="E_motif"/>
</dbReference>
<dbReference type="InterPro" id="IPR002885">
    <property type="entry name" value="PPR_rpt"/>
</dbReference>
<organism evidence="9 10">
    <name type="scientific">Cynara cardunculus var. scolymus</name>
    <name type="common">Globe artichoke</name>
    <name type="synonym">Cynara scolymus</name>
    <dbReference type="NCBI Taxonomy" id="59895"/>
    <lineage>
        <taxon>Eukaryota</taxon>
        <taxon>Viridiplantae</taxon>
        <taxon>Streptophyta</taxon>
        <taxon>Embryophyta</taxon>
        <taxon>Tracheophyta</taxon>
        <taxon>Spermatophyta</taxon>
        <taxon>Magnoliopsida</taxon>
        <taxon>eudicotyledons</taxon>
        <taxon>Gunneridae</taxon>
        <taxon>Pentapetalae</taxon>
        <taxon>asterids</taxon>
        <taxon>campanulids</taxon>
        <taxon>Asterales</taxon>
        <taxon>Asteraceae</taxon>
        <taxon>Carduoideae</taxon>
        <taxon>Cardueae</taxon>
        <taxon>Carduinae</taxon>
        <taxon>Cynara</taxon>
    </lineage>
</organism>
<dbReference type="InterPro" id="IPR046960">
    <property type="entry name" value="PPR_At4g14850-like_plant"/>
</dbReference>